<dbReference type="Pfam" id="PF24698">
    <property type="entry name" value="DUF7662"/>
    <property type="match status" value="1"/>
</dbReference>
<gene>
    <name evidence="2" type="ORF">QO010_003113</name>
</gene>
<dbReference type="InterPro" id="IPR056079">
    <property type="entry name" value="DUF7662"/>
</dbReference>
<feature type="domain" description="DUF7662" evidence="1">
    <location>
        <begin position="3"/>
        <end position="78"/>
    </location>
</feature>
<evidence type="ECO:0000313" key="2">
    <source>
        <dbReference type="EMBL" id="MDQ0465326.1"/>
    </source>
</evidence>
<evidence type="ECO:0000259" key="1">
    <source>
        <dbReference type="Pfam" id="PF24698"/>
    </source>
</evidence>
<evidence type="ECO:0000313" key="3">
    <source>
        <dbReference type="Proteomes" id="UP001228905"/>
    </source>
</evidence>
<name>A0ABU0ITJ4_9CAUL</name>
<sequence>MKYVPLENFLRETPEDVHSLSFADVEAIIGQPLPPSARKHEAWWSNNPTGHVNAQAWLRAGYRAEQIDIDNGHVVFRKTTGGNPSERRHPAFGALAGMVRVMPGVDLTEPADSEWGSLSE</sequence>
<accession>A0ABU0ITJ4</accession>
<dbReference type="EMBL" id="JAUSVS010000006">
    <property type="protein sequence ID" value="MDQ0465326.1"/>
    <property type="molecule type" value="Genomic_DNA"/>
</dbReference>
<comment type="caution">
    <text evidence="2">The sequence shown here is derived from an EMBL/GenBank/DDBJ whole genome shotgun (WGS) entry which is preliminary data.</text>
</comment>
<organism evidence="2 3">
    <name type="scientific">Caulobacter ginsengisoli</name>
    <dbReference type="NCBI Taxonomy" id="400775"/>
    <lineage>
        <taxon>Bacteria</taxon>
        <taxon>Pseudomonadati</taxon>
        <taxon>Pseudomonadota</taxon>
        <taxon>Alphaproteobacteria</taxon>
        <taxon>Caulobacterales</taxon>
        <taxon>Caulobacteraceae</taxon>
        <taxon>Caulobacter</taxon>
    </lineage>
</organism>
<reference evidence="2 3" key="1">
    <citation type="submission" date="2023-07" db="EMBL/GenBank/DDBJ databases">
        <title>Genomic Encyclopedia of Type Strains, Phase IV (KMG-IV): sequencing the most valuable type-strain genomes for metagenomic binning, comparative biology and taxonomic classification.</title>
        <authorList>
            <person name="Goeker M."/>
        </authorList>
    </citation>
    <scope>NUCLEOTIDE SEQUENCE [LARGE SCALE GENOMIC DNA]</scope>
    <source>
        <strain evidence="2 3">DSM 18695</strain>
    </source>
</reference>
<keyword evidence="3" id="KW-1185">Reference proteome</keyword>
<dbReference type="Proteomes" id="UP001228905">
    <property type="component" value="Unassembled WGS sequence"/>
</dbReference>
<proteinExistence type="predicted"/>
<protein>
    <recommendedName>
        <fullName evidence="1">DUF7662 domain-containing protein</fullName>
    </recommendedName>
</protein>
<dbReference type="RefSeq" id="WP_307350552.1">
    <property type="nucleotide sequence ID" value="NZ_JAUSVS010000006.1"/>
</dbReference>